<dbReference type="InterPro" id="IPR011008">
    <property type="entry name" value="Dimeric_a/b-barrel"/>
</dbReference>
<sequence length="258" mass="29433">MFARIRKEIKEIHDQFYDIIEKSDFSIITFLAFGAAFQLLSSKYLPPRVSALLPLLWLGWRFSKSLIDSRDVFKSSFIDVVRGKYTTKLPETSDGIVLFVLAARLNHPFGKLSPGTTPLDIVFKDIWREAESSNREKWGYLGRTATLADTSDDIGTTTIWLSYWRDIEGLRAFATSTAHMVAHTGWEQGKYPYVGIMHETYHAPKGHHESIYFNFRRWGQGAIQPVSGEEGGQFTFVDTLTKNKPGSNMLSRMGRKHD</sequence>
<dbReference type="InterPro" id="IPR025444">
    <property type="entry name" value="Monooxy_af470"/>
</dbReference>
<feature type="non-terminal residue" evidence="1">
    <location>
        <position position="258"/>
    </location>
</feature>
<evidence type="ECO:0000313" key="2">
    <source>
        <dbReference type="Proteomes" id="UP000244855"/>
    </source>
</evidence>
<gene>
    <name evidence="1" type="ORF">DM02DRAFT_611884</name>
</gene>
<protein>
    <submittedName>
        <fullName evidence="1">Uncharacterized protein</fullName>
    </submittedName>
</protein>
<dbReference type="Proteomes" id="UP000244855">
    <property type="component" value="Unassembled WGS sequence"/>
</dbReference>
<reference evidence="1 2" key="1">
    <citation type="journal article" date="2018" name="Sci. Rep.">
        <title>Comparative genomics provides insights into the lifestyle and reveals functional heterogeneity of dark septate endophytic fungi.</title>
        <authorList>
            <person name="Knapp D.G."/>
            <person name="Nemeth J.B."/>
            <person name="Barry K."/>
            <person name="Hainaut M."/>
            <person name="Henrissat B."/>
            <person name="Johnson J."/>
            <person name="Kuo A."/>
            <person name="Lim J.H.P."/>
            <person name="Lipzen A."/>
            <person name="Nolan M."/>
            <person name="Ohm R.A."/>
            <person name="Tamas L."/>
            <person name="Grigoriev I.V."/>
            <person name="Spatafora J.W."/>
            <person name="Nagy L.G."/>
            <person name="Kovacs G.M."/>
        </authorList>
    </citation>
    <scope>NUCLEOTIDE SEQUENCE [LARGE SCALE GENOMIC DNA]</scope>
    <source>
        <strain evidence="1 2">DSE2036</strain>
    </source>
</reference>
<dbReference type="AlphaFoldDB" id="A0A2V1E1B5"/>
<accession>A0A2V1E1B5</accession>
<dbReference type="EMBL" id="KZ805326">
    <property type="protein sequence ID" value="PVI03932.1"/>
    <property type="molecule type" value="Genomic_DNA"/>
</dbReference>
<proteinExistence type="predicted"/>
<keyword evidence="2" id="KW-1185">Reference proteome</keyword>
<organism evidence="1 2">
    <name type="scientific">Periconia macrospinosa</name>
    <dbReference type="NCBI Taxonomy" id="97972"/>
    <lineage>
        <taxon>Eukaryota</taxon>
        <taxon>Fungi</taxon>
        <taxon>Dikarya</taxon>
        <taxon>Ascomycota</taxon>
        <taxon>Pezizomycotina</taxon>
        <taxon>Dothideomycetes</taxon>
        <taxon>Pleosporomycetidae</taxon>
        <taxon>Pleosporales</taxon>
        <taxon>Massarineae</taxon>
        <taxon>Periconiaceae</taxon>
        <taxon>Periconia</taxon>
    </lineage>
</organism>
<dbReference type="OrthoDB" id="3202396at2759"/>
<evidence type="ECO:0000313" key="1">
    <source>
        <dbReference type="EMBL" id="PVI03932.1"/>
    </source>
</evidence>
<dbReference type="SUPFAM" id="SSF54909">
    <property type="entry name" value="Dimeric alpha+beta barrel"/>
    <property type="match status" value="1"/>
</dbReference>
<dbReference type="Pfam" id="PF13826">
    <property type="entry name" value="Monooxy_af470-like"/>
    <property type="match status" value="1"/>
</dbReference>
<name>A0A2V1E1B5_9PLEO</name>